<dbReference type="Pfam" id="PF05170">
    <property type="entry name" value="AsmA"/>
    <property type="match status" value="1"/>
</dbReference>
<evidence type="ECO:0000259" key="1">
    <source>
        <dbReference type="Pfam" id="PF05170"/>
    </source>
</evidence>
<dbReference type="InterPro" id="IPR007844">
    <property type="entry name" value="AsmA"/>
</dbReference>
<dbReference type="eggNOG" id="COG2982">
    <property type="taxonomic scope" value="Bacteria"/>
</dbReference>
<evidence type="ECO:0000313" key="2">
    <source>
        <dbReference type="EMBL" id="EIJ43009.1"/>
    </source>
</evidence>
<accession>I3CHB6</accession>
<name>I3CHB6_9GAMM</name>
<feature type="domain" description="AsmA" evidence="1">
    <location>
        <begin position="4"/>
        <end position="281"/>
    </location>
</feature>
<dbReference type="STRING" id="395493.BegalDRAFT_2145"/>
<dbReference type="OrthoDB" id="9766390at2"/>
<dbReference type="PANTHER" id="PTHR30441">
    <property type="entry name" value="DUF748 DOMAIN-CONTAINING PROTEIN"/>
    <property type="match status" value="1"/>
</dbReference>
<dbReference type="EMBL" id="JH600070">
    <property type="protein sequence ID" value="EIJ43009.1"/>
    <property type="molecule type" value="Genomic_DNA"/>
</dbReference>
<dbReference type="PANTHER" id="PTHR30441:SF8">
    <property type="entry name" value="DUF748 DOMAIN-CONTAINING PROTEIN"/>
    <property type="match status" value="1"/>
</dbReference>
<proteinExistence type="predicted"/>
<keyword evidence="3" id="KW-1185">Reference proteome</keyword>
<organism evidence="2 3">
    <name type="scientific">Beggiatoa alba B18LD</name>
    <dbReference type="NCBI Taxonomy" id="395493"/>
    <lineage>
        <taxon>Bacteria</taxon>
        <taxon>Pseudomonadati</taxon>
        <taxon>Pseudomonadota</taxon>
        <taxon>Gammaproteobacteria</taxon>
        <taxon>Thiotrichales</taxon>
        <taxon>Thiotrichaceae</taxon>
        <taxon>Beggiatoa</taxon>
    </lineage>
</organism>
<dbReference type="Proteomes" id="UP000005744">
    <property type="component" value="Unassembled WGS sequence"/>
</dbReference>
<dbReference type="GO" id="GO:0090313">
    <property type="term" value="P:regulation of protein targeting to membrane"/>
    <property type="evidence" value="ECO:0007669"/>
    <property type="project" value="TreeGrafter"/>
</dbReference>
<dbReference type="HOGENOM" id="CLU_428772_0_0_6"/>
<dbReference type="InterPro" id="IPR052894">
    <property type="entry name" value="AsmA-related"/>
</dbReference>
<dbReference type="GO" id="GO:0005886">
    <property type="term" value="C:plasma membrane"/>
    <property type="evidence" value="ECO:0007669"/>
    <property type="project" value="TreeGrafter"/>
</dbReference>
<reference evidence="2 3" key="1">
    <citation type="submission" date="2011-11" db="EMBL/GenBank/DDBJ databases">
        <title>Improved High-Quality Draft sequence of Beggiatoa alba B18lD.</title>
        <authorList>
            <consortium name="US DOE Joint Genome Institute"/>
            <person name="Lucas S."/>
            <person name="Han J."/>
            <person name="Lapidus A."/>
            <person name="Cheng J.-F."/>
            <person name="Goodwin L."/>
            <person name="Pitluck S."/>
            <person name="Peters L."/>
            <person name="Mikhailova N."/>
            <person name="Held B."/>
            <person name="Detter J.C."/>
            <person name="Han C."/>
            <person name="Tapia R."/>
            <person name="Land M."/>
            <person name="Hauser L."/>
            <person name="Kyrpides N."/>
            <person name="Ivanova N."/>
            <person name="Pagani I."/>
            <person name="Samuel K."/>
            <person name="Teske A."/>
            <person name="Mueller J."/>
            <person name="Woyke T."/>
        </authorList>
    </citation>
    <scope>NUCLEOTIDE SEQUENCE [LARGE SCALE GENOMIC DNA]</scope>
    <source>
        <strain evidence="2 3">B18LD</strain>
    </source>
</reference>
<dbReference type="AlphaFoldDB" id="I3CHB6"/>
<evidence type="ECO:0000313" key="3">
    <source>
        <dbReference type="Proteomes" id="UP000005744"/>
    </source>
</evidence>
<sequence length="638" mass="71795">MKIIKIIGIASLLLTLTLVLAIQLIDPNDYKSTIITQVKQATGRTLHIDGDITLSLFPRIRLTLGKTWLENTEGFTQTIFIQVAQAEAQIQILPLFIKQVVLEKIQLVDVLLNLERNAQGQGNWENLLITHTQTETNTNTNSSFSVTLQDTRLQQAQIHWQDAQNQQQYDLTQLQIAIGTFDYPLIQQTTPIQISTTLHALNVQTQLTLETQAQLYPQQQQYRLQPVNLNLTATGDAIPNHQQNLQLSTELFIDLAQEQLNIDTLQIKLLDNITLQLQLQTQQLFKQPQIKGKITLQPFYLKPVFQQLGLTITSDNPIFTQNIQASAELEAIPNQFIRIQQLQFALDTQKLNIPKIQLDTQKQQLQIPEITLQLFNLAATANLAIQDLLTQPIIHSELTIKPFELKKLLQSLNITPPELPYLPLKNTAFHLTAQGALQQLTINAQSILDDNNLAIQNLKLNLDDNSATLEQAVVNALGLRLTAQAQIKQLKTNPSFTSNLQLANFSPRDLLKRLTIPLYNTTDATVFNNADFSTQIQGDLQQLHVNNLNARIDQSRLQGTIDIQAWQPITGAFNLQIDKLNVDRYLSKPNTEKTSTTTSTLPELPLDLIQSLALKGIINIGELTQENLTLKNTSLSIE</sequence>
<protein>
    <submittedName>
        <fullName evidence="2">Uncharacterized protein involved in outer membrane biogenesis</fullName>
    </submittedName>
</protein>
<gene>
    <name evidence="2" type="ORF">BegalDRAFT_2145</name>
</gene>
<dbReference type="RefSeq" id="WP_002689878.1">
    <property type="nucleotide sequence ID" value="NZ_JH600070.1"/>
</dbReference>